<dbReference type="InterPro" id="IPR037066">
    <property type="entry name" value="Plug_dom_sf"/>
</dbReference>
<evidence type="ECO:0000256" key="7">
    <source>
        <dbReference type="ARBA" id="ARBA00023136"/>
    </source>
</evidence>
<dbReference type="PROSITE" id="PS52016">
    <property type="entry name" value="TONB_DEPENDENT_REC_3"/>
    <property type="match status" value="1"/>
</dbReference>
<comment type="subcellular location">
    <subcellularLocation>
        <location evidence="1 10">Cell outer membrane</location>
        <topology evidence="1 10">Multi-pass membrane protein</topology>
    </subcellularLocation>
</comment>
<evidence type="ECO:0000256" key="8">
    <source>
        <dbReference type="ARBA" id="ARBA00023170"/>
    </source>
</evidence>
<evidence type="ECO:0000256" key="5">
    <source>
        <dbReference type="ARBA" id="ARBA00022692"/>
    </source>
</evidence>
<feature type="domain" description="TonB-dependent receptor plug" evidence="13">
    <location>
        <begin position="60"/>
        <end position="157"/>
    </location>
</feature>
<dbReference type="Pfam" id="PF07715">
    <property type="entry name" value="Plug"/>
    <property type="match status" value="1"/>
</dbReference>
<dbReference type="GO" id="GO:0009279">
    <property type="term" value="C:cell outer membrane"/>
    <property type="evidence" value="ECO:0007669"/>
    <property type="project" value="UniProtKB-SubCell"/>
</dbReference>
<dbReference type="EMBL" id="CP049274">
    <property type="protein sequence ID" value="QPH85225.1"/>
    <property type="molecule type" value="Genomic_DNA"/>
</dbReference>
<dbReference type="CDD" id="cd01347">
    <property type="entry name" value="ligand_gated_channel"/>
    <property type="match status" value="1"/>
</dbReference>
<evidence type="ECO:0000256" key="9">
    <source>
        <dbReference type="ARBA" id="ARBA00023237"/>
    </source>
</evidence>
<keyword evidence="3 10" id="KW-0813">Transport</keyword>
<dbReference type="GO" id="GO:0015344">
    <property type="term" value="F:siderophore uptake transmembrane transporter activity"/>
    <property type="evidence" value="ECO:0007669"/>
    <property type="project" value="TreeGrafter"/>
</dbReference>
<accession>A0A7S9NG96</accession>
<dbReference type="Proteomes" id="UP000594630">
    <property type="component" value="Chromosome"/>
</dbReference>
<dbReference type="SUPFAM" id="SSF56935">
    <property type="entry name" value="Porins"/>
    <property type="match status" value="1"/>
</dbReference>
<evidence type="ECO:0000256" key="1">
    <source>
        <dbReference type="ARBA" id="ARBA00004571"/>
    </source>
</evidence>
<dbReference type="InterPro" id="IPR012910">
    <property type="entry name" value="Plug_dom"/>
</dbReference>
<dbReference type="Gene3D" id="2.170.130.10">
    <property type="entry name" value="TonB-dependent receptor, plug domain"/>
    <property type="match status" value="1"/>
</dbReference>
<sequence length="711" mass="80242">MKKFLISLVALNLMQPQIYASENDKVLEAVDVVESERRDDANYFAKELVKSTTRLNLTSRQTPQSLTVLTEARLKDQGIKDYQVLLRNVPGVTLNKWDERVYPTARGFAIDYYLLDSMPSFGSFSLGANDMSLLPYERVEVVKGANGLLAGAGNPAASLNFIRKRADSKELKGNFGVSAGSYDRYGVNGDVQTPVNESGSVRARLSFMHEKSHSYMDYYNRKNSAIYGVVDSDIGDNSWLSLGAFYQELKRHGGRWGGMPAFYTDGSRTNFSKNEIFSQPWTRWDMKTLDFYADFKHYFENEASLNLSYSFRRANTDSNLLYYGGEGSKGEVNLDGTGNINGLYTYANKREENIHNVDAYANIPYELANLSHEFVFGAMYNNYQKSSDKVSSYLLQMQKTTPAWLAYTARSRIDFKNLHLDDPKFPYEDQNNKDKTIQKAFYAANKLSITDELKFLLGARVSYYKYEIEGGKDNRNFTNEITPYLGITYDIGANHTLYASYTSIFKPQTAKDANDKYLDPIQGKDYEVGIKGEYLDGALQASLGVFKIVQDKLGVNTGKKNPATNAYIYEAGKGVTSKGVELDINGEITKNLSLSFGATHFNAKDANGEKYATDSSRSTANLFAKYEIRDFRVGAGAMYKSKIYTGKDANEITQKGYTLANLMLGYKFAKNFDVQLNIDNLFNKKYYEGIGKNMMVYGDPRTFNLSFNYKF</sequence>
<keyword evidence="5 10" id="KW-0812">Transmembrane</keyword>
<evidence type="ECO:0000259" key="13">
    <source>
        <dbReference type="Pfam" id="PF07715"/>
    </source>
</evidence>
<dbReference type="PANTHER" id="PTHR32552">
    <property type="entry name" value="FERRICHROME IRON RECEPTOR-RELATED"/>
    <property type="match status" value="1"/>
</dbReference>
<dbReference type="InterPro" id="IPR036942">
    <property type="entry name" value="Beta-barrel_TonB_sf"/>
</dbReference>
<dbReference type="InterPro" id="IPR010105">
    <property type="entry name" value="TonB_sidphr_rcpt"/>
</dbReference>
<evidence type="ECO:0000256" key="6">
    <source>
        <dbReference type="ARBA" id="ARBA00023077"/>
    </source>
</evidence>
<proteinExistence type="inferred from homology"/>
<dbReference type="InterPro" id="IPR039426">
    <property type="entry name" value="TonB-dep_rcpt-like"/>
</dbReference>
<dbReference type="PANTHER" id="PTHR32552:SF74">
    <property type="entry name" value="HYDROXAMATE SIDEROPHORE RECEPTOR FHUE"/>
    <property type="match status" value="1"/>
</dbReference>
<name>A0A7S9NG96_9BACT</name>
<dbReference type="AlphaFoldDB" id="A0A7S9NG96"/>
<dbReference type="GO" id="GO:0038023">
    <property type="term" value="F:signaling receptor activity"/>
    <property type="evidence" value="ECO:0007669"/>
    <property type="project" value="InterPro"/>
</dbReference>
<evidence type="ECO:0000256" key="3">
    <source>
        <dbReference type="ARBA" id="ARBA00022448"/>
    </source>
</evidence>
<evidence type="ECO:0000256" key="11">
    <source>
        <dbReference type="RuleBase" id="RU003357"/>
    </source>
</evidence>
<reference evidence="14 15" key="1">
    <citation type="journal article" date="2018" name="Emerg. Microbes Infect.">
        <title>Genomic analysis of oral Campylobacter concisus strains identified a potential bacterial molecular marker associated with active Crohn's disease.</title>
        <authorList>
            <person name="Liu F."/>
            <person name="Ma R."/>
            <person name="Tay C.Y.A."/>
            <person name="Octavia S."/>
            <person name="Lan R."/>
            <person name="Chung H.K.L."/>
            <person name="Riordan S.M."/>
            <person name="Grimm M.C."/>
            <person name="Leong R.W."/>
            <person name="Tanaka M.M."/>
            <person name="Connor S."/>
            <person name="Zhang L."/>
        </authorList>
    </citation>
    <scope>NUCLEOTIDE SEQUENCE [LARGE SCALE GENOMIC DNA]</scope>
    <source>
        <strain evidence="14 15">P10CDO-S2</strain>
    </source>
</reference>
<evidence type="ECO:0000313" key="15">
    <source>
        <dbReference type="Proteomes" id="UP000594630"/>
    </source>
</evidence>
<feature type="domain" description="TonB-dependent receptor-like beta-barrel" evidence="12">
    <location>
        <begin position="259"/>
        <end position="681"/>
    </location>
</feature>
<dbReference type="NCBIfam" id="TIGR01783">
    <property type="entry name" value="TonB-siderophor"/>
    <property type="match status" value="1"/>
</dbReference>
<dbReference type="Gene3D" id="2.40.170.20">
    <property type="entry name" value="TonB-dependent receptor, beta-barrel domain"/>
    <property type="match status" value="1"/>
</dbReference>
<keyword evidence="7 10" id="KW-0472">Membrane</keyword>
<keyword evidence="9 10" id="KW-0998">Cell outer membrane</keyword>
<keyword evidence="8 14" id="KW-0675">Receptor</keyword>
<protein>
    <submittedName>
        <fullName evidence="14">TonB-dependent siderophore receptor</fullName>
    </submittedName>
</protein>
<organism evidence="14 15">
    <name type="scientific">Campylobacter concisus</name>
    <dbReference type="NCBI Taxonomy" id="199"/>
    <lineage>
        <taxon>Bacteria</taxon>
        <taxon>Pseudomonadati</taxon>
        <taxon>Campylobacterota</taxon>
        <taxon>Epsilonproteobacteria</taxon>
        <taxon>Campylobacterales</taxon>
        <taxon>Campylobacteraceae</taxon>
        <taxon>Campylobacter</taxon>
    </lineage>
</organism>
<gene>
    <name evidence="14" type="ORF">CVT06_09085</name>
</gene>
<dbReference type="Pfam" id="PF00593">
    <property type="entry name" value="TonB_dep_Rec_b-barrel"/>
    <property type="match status" value="1"/>
</dbReference>
<evidence type="ECO:0000259" key="12">
    <source>
        <dbReference type="Pfam" id="PF00593"/>
    </source>
</evidence>
<comment type="similarity">
    <text evidence="2 10 11">Belongs to the TonB-dependent receptor family.</text>
</comment>
<dbReference type="RefSeq" id="WP_107793564.1">
    <property type="nucleotide sequence ID" value="NZ_CP049274.1"/>
</dbReference>
<keyword evidence="4 10" id="KW-1134">Transmembrane beta strand</keyword>
<dbReference type="GO" id="GO:0015891">
    <property type="term" value="P:siderophore transport"/>
    <property type="evidence" value="ECO:0007669"/>
    <property type="project" value="InterPro"/>
</dbReference>
<evidence type="ECO:0000256" key="4">
    <source>
        <dbReference type="ARBA" id="ARBA00022452"/>
    </source>
</evidence>
<evidence type="ECO:0000256" key="2">
    <source>
        <dbReference type="ARBA" id="ARBA00009810"/>
    </source>
</evidence>
<dbReference type="InterPro" id="IPR000531">
    <property type="entry name" value="Beta-barrel_TonB"/>
</dbReference>
<evidence type="ECO:0000313" key="14">
    <source>
        <dbReference type="EMBL" id="QPH85225.1"/>
    </source>
</evidence>
<evidence type="ECO:0000256" key="10">
    <source>
        <dbReference type="PROSITE-ProRule" id="PRU01360"/>
    </source>
</evidence>
<keyword evidence="6 11" id="KW-0798">TonB box</keyword>